<evidence type="ECO:0000256" key="6">
    <source>
        <dbReference type="ARBA" id="ARBA00022801"/>
    </source>
</evidence>
<keyword evidence="7" id="KW-0695">RNA-directed DNA polymerase</keyword>
<gene>
    <name evidence="8" type="ORF">ElyMa_001912400</name>
</gene>
<sequence length="103" mass="12229">MPPRDRMHFPHQAWMNASMLWRDQNVYPLLIWPWSTTKLKRQRGINKRLHSLHQAEEDKQKTAFTTPSGLYDWNRVPFGLVNAAVHLSRLAQKVVSEHLFQIQ</sequence>
<dbReference type="SUPFAM" id="SSF56672">
    <property type="entry name" value="DNA/RNA polymerases"/>
    <property type="match status" value="1"/>
</dbReference>
<reference evidence="8 9" key="1">
    <citation type="journal article" date="2021" name="Elife">
        <title>Chloroplast acquisition without the gene transfer in kleptoplastic sea slugs, Plakobranchus ocellatus.</title>
        <authorList>
            <person name="Maeda T."/>
            <person name="Takahashi S."/>
            <person name="Yoshida T."/>
            <person name="Shimamura S."/>
            <person name="Takaki Y."/>
            <person name="Nagai Y."/>
            <person name="Toyoda A."/>
            <person name="Suzuki Y."/>
            <person name="Arimoto A."/>
            <person name="Ishii H."/>
            <person name="Satoh N."/>
            <person name="Nishiyama T."/>
            <person name="Hasebe M."/>
            <person name="Maruyama T."/>
            <person name="Minagawa J."/>
            <person name="Obokata J."/>
            <person name="Shigenobu S."/>
        </authorList>
    </citation>
    <scope>NUCLEOTIDE SEQUENCE [LARGE SCALE GENOMIC DNA]</scope>
</reference>
<dbReference type="EMBL" id="BMAT01003874">
    <property type="protein sequence ID" value="GFR64057.1"/>
    <property type="molecule type" value="Genomic_DNA"/>
</dbReference>
<accession>A0AAV4ESA8</accession>
<dbReference type="GO" id="GO:0003964">
    <property type="term" value="F:RNA-directed DNA polymerase activity"/>
    <property type="evidence" value="ECO:0007669"/>
    <property type="project" value="UniProtKB-KW"/>
</dbReference>
<protein>
    <submittedName>
        <fullName evidence="8">Pol polyprotein</fullName>
    </submittedName>
</protein>
<evidence type="ECO:0000256" key="2">
    <source>
        <dbReference type="ARBA" id="ARBA00022679"/>
    </source>
</evidence>
<evidence type="ECO:0000256" key="3">
    <source>
        <dbReference type="ARBA" id="ARBA00022695"/>
    </source>
</evidence>
<dbReference type="GO" id="GO:0004519">
    <property type="term" value="F:endonuclease activity"/>
    <property type="evidence" value="ECO:0007669"/>
    <property type="project" value="UniProtKB-KW"/>
</dbReference>
<keyword evidence="6" id="KW-0378">Hydrolase</keyword>
<dbReference type="InterPro" id="IPR043502">
    <property type="entry name" value="DNA/RNA_pol_sf"/>
</dbReference>
<keyword evidence="4" id="KW-0540">Nuclease</keyword>
<keyword evidence="9" id="KW-1185">Reference proteome</keyword>
<evidence type="ECO:0000256" key="5">
    <source>
        <dbReference type="ARBA" id="ARBA00022759"/>
    </source>
</evidence>
<dbReference type="Gene3D" id="3.10.10.10">
    <property type="entry name" value="HIV Type 1 Reverse Transcriptase, subunit A, domain 1"/>
    <property type="match status" value="1"/>
</dbReference>
<evidence type="ECO:0000313" key="9">
    <source>
        <dbReference type="Proteomes" id="UP000762676"/>
    </source>
</evidence>
<keyword evidence="3" id="KW-0548">Nucleotidyltransferase</keyword>
<dbReference type="Proteomes" id="UP000762676">
    <property type="component" value="Unassembled WGS sequence"/>
</dbReference>
<organism evidence="8 9">
    <name type="scientific">Elysia marginata</name>
    <dbReference type="NCBI Taxonomy" id="1093978"/>
    <lineage>
        <taxon>Eukaryota</taxon>
        <taxon>Metazoa</taxon>
        <taxon>Spiralia</taxon>
        <taxon>Lophotrochozoa</taxon>
        <taxon>Mollusca</taxon>
        <taxon>Gastropoda</taxon>
        <taxon>Heterobranchia</taxon>
        <taxon>Euthyneura</taxon>
        <taxon>Panpulmonata</taxon>
        <taxon>Sacoglossa</taxon>
        <taxon>Placobranchoidea</taxon>
        <taxon>Plakobranchidae</taxon>
        <taxon>Elysia</taxon>
    </lineage>
</organism>
<dbReference type="GO" id="GO:0006508">
    <property type="term" value="P:proteolysis"/>
    <property type="evidence" value="ECO:0007669"/>
    <property type="project" value="UniProtKB-KW"/>
</dbReference>
<keyword evidence="2" id="KW-0808">Transferase</keyword>
<keyword evidence="1" id="KW-0645">Protease</keyword>
<dbReference type="FunFam" id="3.10.10.10:FF:000007">
    <property type="entry name" value="Retrovirus-related Pol polyprotein from transposon 17.6-like Protein"/>
    <property type="match status" value="1"/>
</dbReference>
<evidence type="ECO:0000256" key="7">
    <source>
        <dbReference type="ARBA" id="ARBA00022918"/>
    </source>
</evidence>
<dbReference type="GO" id="GO:0008233">
    <property type="term" value="F:peptidase activity"/>
    <property type="evidence" value="ECO:0007669"/>
    <property type="project" value="UniProtKB-KW"/>
</dbReference>
<comment type="caution">
    <text evidence="8">The sequence shown here is derived from an EMBL/GenBank/DDBJ whole genome shotgun (WGS) entry which is preliminary data.</text>
</comment>
<evidence type="ECO:0000256" key="1">
    <source>
        <dbReference type="ARBA" id="ARBA00022670"/>
    </source>
</evidence>
<proteinExistence type="predicted"/>
<evidence type="ECO:0000313" key="8">
    <source>
        <dbReference type="EMBL" id="GFR64057.1"/>
    </source>
</evidence>
<dbReference type="AlphaFoldDB" id="A0AAV4ESA8"/>
<evidence type="ECO:0000256" key="4">
    <source>
        <dbReference type="ARBA" id="ARBA00022722"/>
    </source>
</evidence>
<keyword evidence="5" id="KW-0255">Endonuclease</keyword>
<name>A0AAV4ESA8_9GAST</name>